<name>A0A8S5N0S0_9CAUD</name>
<evidence type="ECO:0000313" key="2">
    <source>
        <dbReference type="EMBL" id="DAD88198.1"/>
    </source>
</evidence>
<accession>A0A8S5N0S0</accession>
<evidence type="ECO:0000256" key="1">
    <source>
        <dbReference type="SAM" id="MobiDB-lite"/>
    </source>
</evidence>
<reference evidence="2" key="1">
    <citation type="journal article" date="2021" name="Proc. Natl. Acad. Sci. U.S.A.">
        <title>A Catalog of Tens of Thousands of Viruses from Human Metagenomes Reveals Hidden Associations with Chronic Diseases.</title>
        <authorList>
            <person name="Tisza M.J."/>
            <person name="Buck C.B."/>
        </authorList>
    </citation>
    <scope>NUCLEOTIDE SEQUENCE</scope>
    <source>
        <strain evidence="2">CtXQq5</strain>
    </source>
</reference>
<feature type="region of interest" description="Disordered" evidence="1">
    <location>
        <begin position="1"/>
        <end position="43"/>
    </location>
</feature>
<proteinExistence type="predicted"/>
<sequence>MTTRKTASKSKDVKQVETVETVTQQVNESEADQTSDIASSDESPVLEKKVQDHTSVVIPYYKEFAQGRELLFALRSWYEKTCFPANLVIIGDREDWFSDEVSFIEHQRTSDNPQIDTMEKLKLAIESPEVTERFIWTNDDIYLVNRVSLAHIEIPKVLGDLNPKKFKGVYAENMSRTIMLLDKFGLPKQNYGTHTPVIFEKFKLAEMLERFPEAESGVLFSSLYFNSQAFPAYPVVLDWETDQFLLPIISQKPNEEKAIELLQRKVFLNNTVSGHSSWLEKFLEQMFPEPSIFEE</sequence>
<organism evidence="2">
    <name type="scientific">Siphoviridae sp. ctXQq5</name>
    <dbReference type="NCBI Taxonomy" id="2826368"/>
    <lineage>
        <taxon>Viruses</taxon>
        <taxon>Duplodnaviria</taxon>
        <taxon>Heunggongvirae</taxon>
        <taxon>Uroviricota</taxon>
        <taxon>Caudoviricetes</taxon>
    </lineage>
</organism>
<dbReference type="EMBL" id="BK015037">
    <property type="protein sequence ID" value="DAD88198.1"/>
    <property type="molecule type" value="Genomic_DNA"/>
</dbReference>
<protein>
    <submittedName>
        <fullName evidence="2">Stealth protein CR2, conserved region 2</fullName>
    </submittedName>
</protein>
<feature type="compositionally biased region" description="Low complexity" evidence="1">
    <location>
        <begin position="18"/>
        <end position="28"/>
    </location>
</feature>
<feature type="compositionally biased region" description="Polar residues" evidence="1">
    <location>
        <begin position="32"/>
        <end position="42"/>
    </location>
</feature>